<dbReference type="InterPro" id="IPR050445">
    <property type="entry name" value="Bact_polysacc_biosynth/exp"/>
</dbReference>
<keyword evidence="1" id="KW-1133">Transmembrane helix</keyword>
<evidence type="ECO:0000256" key="1">
    <source>
        <dbReference type="SAM" id="Phobius"/>
    </source>
</evidence>
<name>A0A644YJJ4_9ZZZZ</name>
<proteinExistence type="predicted"/>
<evidence type="ECO:0000313" key="2">
    <source>
        <dbReference type="EMBL" id="MPM28656.1"/>
    </source>
</evidence>
<dbReference type="InterPro" id="IPR027417">
    <property type="entry name" value="P-loop_NTPase"/>
</dbReference>
<dbReference type="SUPFAM" id="SSF52540">
    <property type="entry name" value="P-loop containing nucleoside triphosphate hydrolases"/>
    <property type="match status" value="1"/>
</dbReference>
<gene>
    <name evidence="2" type="ORF">SDC9_75183</name>
</gene>
<organism evidence="2">
    <name type="scientific">bioreactor metagenome</name>
    <dbReference type="NCBI Taxonomy" id="1076179"/>
    <lineage>
        <taxon>unclassified sequences</taxon>
        <taxon>metagenomes</taxon>
        <taxon>ecological metagenomes</taxon>
    </lineage>
</organism>
<feature type="transmembrane region" description="Helical" evidence="1">
    <location>
        <begin position="68"/>
        <end position="90"/>
    </location>
</feature>
<accession>A0A644YJJ4</accession>
<protein>
    <submittedName>
        <fullName evidence="2">Uncharacterized protein</fullName>
    </submittedName>
</protein>
<dbReference type="PANTHER" id="PTHR32309:SF13">
    <property type="entry name" value="FERRIC ENTEROBACTIN TRANSPORT PROTEIN FEPE"/>
    <property type="match status" value="1"/>
</dbReference>
<reference evidence="2" key="1">
    <citation type="submission" date="2019-08" db="EMBL/GenBank/DDBJ databases">
        <authorList>
            <person name="Kucharzyk K."/>
            <person name="Murdoch R.W."/>
            <person name="Higgins S."/>
            <person name="Loffler F."/>
        </authorList>
    </citation>
    <scope>NUCLEOTIDE SEQUENCE</scope>
</reference>
<comment type="caution">
    <text evidence="2">The sequence shown here is derived from an EMBL/GenBank/DDBJ whole genome shotgun (WGS) entry which is preliminary data.</text>
</comment>
<dbReference type="EMBL" id="VSSQ01005314">
    <property type="protein sequence ID" value="MPM28656.1"/>
    <property type="molecule type" value="Genomic_DNA"/>
</dbReference>
<dbReference type="GO" id="GO:0005886">
    <property type="term" value="C:plasma membrane"/>
    <property type="evidence" value="ECO:0007669"/>
    <property type="project" value="TreeGrafter"/>
</dbReference>
<keyword evidence="1" id="KW-0472">Membrane</keyword>
<keyword evidence="1" id="KW-0812">Transmembrane</keyword>
<sequence length="317" mass="36473">MFFAPVGSTIKRKERNINFTEANYLSLLKSYNDALMRKKNLEMTSATLKVLNPPAFPIQPEPNSRRNLILLAFIGSIIFIIGFFLLIEILDRTLRDKIRTERLTKSKLLGAFPGKPRLKYRSYQNAYNLIATKYLSSSILRYFVSKSPNKPYIVNFLSNDSGEGKTHIARILEAYWLQLGLKVRRLNWGEDFDINSSKYLLTNSITDIYNQMNEDIVIVEHPHLESNNVPTKLLQEANINLLIVSADRAWRNTDQVLFERLKSQIGKSNLATYLNHAESSVVENYTGMLPPYTYIRKVIYRISQLGLTARTSAINKK</sequence>
<dbReference type="PANTHER" id="PTHR32309">
    <property type="entry name" value="TYROSINE-PROTEIN KINASE"/>
    <property type="match status" value="1"/>
</dbReference>
<dbReference type="AlphaFoldDB" id="A0A644YJJ4"/>
<dbReference type="GO" id="GO:0004713">
    <property type="term" value="F:protein tyrosine kinase activity"/>
    <property type="evidence" value="ECO:0007669"/>
    <property type="project" value="TreeGrafter"/>
</dbReference>